<feature type="region of interest" description="Disordered" evidence="1">
    <location>
        <begin position="44"/>
        <end position="67"/>
    </location>
</feature>
<organism evidence="2">
    <name type="scientific">Vitis vinifera</name>
    <name type="common">Grape</name>
    <dbReference type="NCBI Taxonomy" id="29760"/>
    <lineage>
        <taxon>Eukaryota</taxon>
        <taxon>Viridiplantae</taxon>
        <taxon>Streptophyta</taxon>
        <taxon>Embryophyta</taxon>
        <taxon>Tracheophyta</taxon>
        <taxon>Spermatophyta</taxon>
        <taxon>Magnoliopsida</taxon>
        <taxon>eudicotyledons</taxon>
        <taxon>Gunneridae</taxon>
        <taxon>Pentapetalae</taxon>
        <taxon>rosids</taxon>
        <taxon>Vitales</taxon>
        <taxon>Vitaceae</taxon>
        <taxon>Viteae</taxon>
        <taxon>Vitis</taxon>
    </lineage>
</organism>
<feature type="region of interest" description="Disordered" evidence="1">
    <location>
        <begin position="1"/>
        <end position="28"/>
    </location>
</feature>
<reference evidence="2" key="1">
    <citation type="journal article" date="2007" name="PLoS ONE">
        <title>The first genome sequence of an elite grapevine cultivar (Pinot noir Vitis vinifera L.): coping with a highly heterozygous genome.</title>
        <authorList>
            <person name="Velasco R."/>
            <person name="Zharkikh A."/>
            <person name="Troggio M."/>
            <person name="Cartwright D.A."/>
            <person name="Cestaro A."/>
            <person name="Pruss D."/>
            <person name="Pindo M."/>
            <person name="FitzGerald L.M."/>
            <person name="Vezzulli S."/>
            <person name="Reid J."/>
            <person name="Malacarne G."/>
            <person name="Iliev D."/>
            <person name="Coppola G."/>
            <person name="Wardell B."/>
            <person name="Micheletti D."/>
            <person name="Macalma T."/>
            <person name="Facci M."/>
            <person name="Mitchell J.T."/>
            <person name="Perazzolli M."/>
            <person name="Eldredge G."/>
            <person name="Gatto P."/>
            <person name="Oyzerski R."/>
            <person name="Moretto M."/>
            <person name="Gutin N."/>
            <person name="Stefanini M."/>
            <person name="Chen Y."/>
            <person name="Segala C."/>
            <person name="Davenport C."/>
            <person name="Dematte L."/>
            <person name="Mraz A."/>
            <person name="Battilana J."/>
            <person name="Stormo K."/>
            <person name="Costa F."/>
            <person name="Tao Q."/>
            <person name="Si-Ammour A."/>
            <person name="Harkins T."/>
            <person name="Lackey A."/>
            <person name="Perbost C."/>
            <person name="Taillon B."/>
            <person name="Stella A."/>
            <person name="Solovyev V."/>
            <person name="Fawcett J.A."/>
            <person name="Sterck L."/>
            <person name="Vandepoele K."/>
            <person name="Grando S.M."/>
            <person name="Toppo S."/>
            <person name="Moser C."/>
            <person name="Lanchbury J."/>
            <person name="Bogden R."/>
            <person name="Skolnick M."/>
            <person name="Sgaramella V."/>
            <person name="Bhatnagar S.K."/>
            <person name="Fontana P."/>
            <person name="Gutin A."/>
            <person name="Van de Peer Y."/>
            <person name="Salamini F."/>
            <person name="Viola R."/>
        </authorList>
    </citation>
    <scope>NUCLEOTIDE SEQUENCE</scope>
</reference>
<dbReference type="AlphaFoldDB" id="A5B8G6"/>
<evidence type="ECO:0000256" key="1">
    <source>
        <dbReference type="SAM" id="MobiDB-lite"/>
    </source>
</evidence>
<proteinExistence type="predicted"/>
<protein>
    <submittedName>
        <fullName evidence="2">Uncharacterized protein</fullName>
    </submittedName>
</protein>
<evidence type="ECO:0000313" key="2">
    <source>
        <dbReference type="EMBL" id="CAN76574.1"/>
    </source>
</evidence>
<feature type="compositionally biased region" description="Basic and acidic residues" evidence="1">
    <location>
        <begin position="56"/>
        <end position="67"/>
    </location>
</feature>
<name>A5B8G6_VITVI</name>
<accession>A5B8G6</accession>
<dbReference type="EMBL" id="AM450300">
    <property type="protein sequence ID" value="CAN76574.1"/>
    <property type="molecule type" value="Genomic_DNA"/>
</dbReference>
<gene>
    <name evidence="2" type="ORF">VITISV_026368</name>
</gene>
<sequence length="67" mass="7068">MLSAEASTTKATAISSMETLGLANSSTVALPDTRSLEPVALTLTGPSLSHHRAHLSSHEEENHKEKS</sequence>